<evidence type="ECO:0000313" key="2">
    <source>
        <dbReference type="EMBL" id="NJP91085.1"/>
    </source>
</evidence>
<organism evidence="2 3">
    <name type="scientific">Nonomuraea composti</name>
    <dbReference type="NCBI Taxonomy" id="2720023"/>
    <lineage>
        <taxon>Bacteria</taxon>
        <taxon>Bacillati</taxon>
        <taxon>Actinomycetota</taxon>
        <taxon>Actinomycetes</taxon>
        <taxon>Streptosporangiales</taxon>
        <taxon>Streptosporangiaceae</taxon>
        <taxon>Nonomuraea</taxon>
    </lineage>
</organism>
<protein>
    <recommendedName>
        <fullName evidence="4">Type II toxin-antitoxin system RelE/ParE family toxin</fullName>
    </recommendedName>
</protein>
<dbReference type="EMBL" id="JAATEP010000010">
    <property type="protein sequence ID" value="NJP91085.1"/>
    <property type="molecule type" value="Genomic_DNA"/>
</dbReference>
<keyword evidence="3" id="KW-1185">Reference proteome</keyword>
<comment type="caution">
    <text evidence="2">The sequence shown here is derived from an EMBL/GenBank/DDBJ whole genome shotgun (WGS) entry which is preliminary data.</text>
</comment>
<evidence type="ECO:0000256" key="1">
    <source>
        <dbReference type="SAM" id="MobiDB-lite"/>
    </source>
</evidence>
<dbReference type="RefSeq" id="WP_168010531.1">
    <property type="nucleotide sequence ID" value="NZ_JAATEP010000010.1"/>
</dbReference>
<dbReference type="Proteomes" id="UP000696294">
    <property type="component" value="Unassembled WGS sequence"/>
</dbReference>
<feature type="region of interest" description="Disordered" evidence="1">
    <location>
        <begin position="1"/>
        <end position="20"/>
    </location>
</feature>
<evidence type="ECO:0008006" key="4">
    <source>
        <dbReference type="Google" id="ProtNLM"/>
    </source>
</evidence>
<sequence length="49" mass="5669">MNASVSREKPPAGGRERRPGSDQWVLISYKEEDIVKYMVIIYGNAELWE</sequence>
<accession>A0ABX1B3E7</accession>
<proteinExistence type="predicted"/>
<evidence type="ECO:0000313" key="3">
    <source>
        <dbReference type="Proteomes" id="UP000696294"/>
    </source>
</evidence>
<name>A0ABX1B3E7_9ACTN</name>
<gene>
    <name evidence="2" type="ORF">HCN51_16760</name>
</gene>
<reference evidence="2 3" key="1">
    <citation type="submission" date="2020-03" db="EMBL/GenBank/DDBJ databases">
        <title>WGS of actinomycetes isolated from Thailand.</title>
        <authorList>
            <person name="Thawai C."/>
        </authorList>
    </citation>
    <scope>NUCLEOTIDE SEQUENCE [LARGE SCALE GENOMIC DNA]</scope>
    <source>
        <strain evidence="2 3">FMUSA5-5</strain>
    </source>
</reference>